<proteinExistence type="predicted"/>
<dbReference type="EMBL" id="FOCT01000029">
    <property type="protein sequence ID" value="SEO50216.1"/>
    <property type="molecule type" value="Genomic_DNA"/>
</dbReference>
<name>A0A1H8Q827_9PROT</name>
<evidence type="ECO:0000313" key="1">
    <source>
        <dbReference type="EMBL" id="SEO50216.1"/>
    </source>
</evidence>
<accession>A0A1H8Q827</accession>
<organism evidence="1 2">
    <name type="scientific">Nitrosospira multiformis</name>
    <dbReference type="NCBI Taxonomy" id="1231"/>
    <lineage>
        <taxon>Bacteria</taxon>
        <taxon>Pseudomonadati</taxon>
        <taxon>Pseudomonadota</taxon>
        <taxon>Betaproteobacteria</taxon>
        <taxon>Nitrosomonadales</taxon>
        <taxon>Nitrosomonadaceae</taxon>
        <taxon>Nitrosospira</taxon>
    </lineage>
</organism>
<evidence type="ECO:0000313" key="2">
    <source>
        <dbReference type="Proteomes" id="UP000183898"/>
    </source>
</evidence>
<sequence>MGISDGKTEVNSAPVLFSRLVRLQNYFFESHVLDATSWGISIYLDSGKDTSSLLCSADASVLSREWEELPSVLF</sequence>
<reference evidence="1 2" key="1">
    <citation type="submission" date="2016-10" db="EMBL/GenBank/DDBJ databases">
        <authorList>
            <person name="de Groot N.N."/>
        </authorList>
    </citation>
    <scope>NUCLEOTIDE SEQUENCE [LARGE SCALE GENOMIC DNA]</scope>
    <source>
        <strain evidence="1 2">Nl18</strain>
    </source>
</reference>
<dbReference type="Proteomes" id="UP000183898">
    <property type="component" value="Unassembled WGS sequence"/>
</dbReference>
<dbReference type="AlphaFoldDB" id="A0A1H8Q827"/>
<protein>
    <submittedName>
        <fullName evidence="1">Uncharacterized protein</fullName>
    </submittedName>
</protein>
<gene>
    <name evidence="1" type="ORF">SAMN05216404_1293</name>
</gene>